<evidence type="ECO:0000313" key="2">
    <source>
        <dbReference type="EMBL" id="MBB4861293.1"/>
    </source>
</evidence>
<name>A0A7W7NY41_PSENT</name>
<protein>
    <recommendedName>
        <fullName evidence="1">FCP1 homology domain-containing protein</fullName>
    </recommendedName>
</protein>
<accession>A0A7W7NY41</accession>
<gene>
    <name evidence="2" type="ORF">HNP46_000104</name>
</gene>
<dbReference type="Pfam" id="PF03031">
    <property type="entry name" value="NIF"/>
    <property type="match status" value="1"/>
</dbReference>
<evidence type="ECO:0000259" key="1">
    <source>
        <dbReference type="Pfam" id="PF03031"/>
    </source>
</evidence>
<evidence type="ECO:0000313" key="3">
    <source>
        <dbReference type="Proteomes" id="UP000566995"/>
    </source>
</evidence>
<feature type="domain" description="FCP1 homology" evidence="1">
    <location>
        <begin position="2"/>
        <end position="133"/>
    </location>
</feature>
<dbReference type="AlphaFoldDB" id="A0A7W7NY41"/>
<dbReference type="SUPFAM" id="SSF56784">
    <property type="entry name" value="HAD-like"/>
    <property type="match status" value="1"/>
</dbReference>
<proteinExistence type="predicted"/>
<dbReference type="InterPro" id="IPR036412">
    <property type="entry name" value="HAD-like_sf"/>
</dbReference>
<dbReference type="InterPro" id="IPR004274">
    <property type="entry name" value="FCP1_dom"/>
</dbReference>
<comment type="caution">
    <text evidence="2">The sequence shown here is derived from an EMBL/GenBank/DDBJ whole genome shotgun (WGS) entry which is preliminary data.</text>
</comment>
<dbReference type="Gene3D" id="3.40.50.1000">
    <property type="entry name" value="HAD superfamily/HAD-like"/>
    <property type="match status" value="1"/>
</dbReference>
<organism evidence="2 3">
    <name type="scientific">Pseudomonas nitroreducens</name>
    <dbReference type="NCBI Taxonomy" id="46680"/>
    <lineage>
        <taxon>Bacteria</taxon>
        <taxon>Pseudomonadati</taxon>
        <taxon>Pseudomonadota</taxon>
        <taxon>Gammaproteobacteria</taxon>
        <taxon>Pseudomonadales</taxon>
        <taxon>Pseudomonadaceae</taxon>
        <taxon>Pseudomonas</taxon>
    </lineage>
</organism>
<dbReference type="Proteomes" id="UP000566995">
    <property type="component" value="Unassembled WGS sequence"/>
</dbReference>
<dbReference type="EMBL" id="JACHLI010000001">
    <property type="protein sequence ID" value="MBB4861293.1"/>
    <property type="molecule type" value="Genomic_DNA"/>
</dbReference>
<sequence length="154" mass="18136">MAVRPGIEHLLDTLKDRFDFALWSNSGLPYIHEVLTELWKPHWPALVDIFCGADSAPICENGTARGWFKDVRKICKRHPQYAKEDILCLDDKWDVWSRSYGNLITIRAFFGKPDRWLYSAADYISSIANEPNFRKLEKRGWHNRFPEQFDSYEP</sequence>
<reference evidence="2 3" key="1">
    <citation type="submission" date="2020-08" db="EMBL/GenBank/DDBJ databases">
        <title>Functional genomics of gut bacteria from endangered species of beetles.</title>
        <authorList>
            <person name="Carlos-Shanley C."/>
        </authorList>
    </citation>
    <scope>NUCLEOTIDE SEQUENCE [LARGE SCALE GENOMIC DNA]</scope>
    <source>
        <strain evidence="2 3">S00179</strain>
    </source>
</reference>
<dbReference type="InterPro" id="IPR023214">
    <property type="entry name" value="HAD_sf"/>
</dbReference>